<keyword evidence="3" id="KW-0808">Transferase</keyword>
<reference evidence="3 4" key="1">
    <citation type="submission" date="2021-06" db="EMBL/GenBank/DDBJ databases">
        <authorList>
            <person name="Lee D.H."/>
        </authorList>
    </citation>
    <scope>NUCLEOTIDE SEQUENCE [LARGE SCALE GENOMIC DNA]</scope>
    <source>
        <strain evidence="3 4">MMS21-HV4-11</strain>
    </source>
</reference>
<dbReference type="CDD" id="cd00610">
    <property type="entry name" value="OAT_like"/>
    <property type="match status" value="1"/>
</dbReference>
<name>A0ABS6IK95_9HYPH</name>
<dbReference type="EMBL" id="JAHOPB010000001">
    <property type="protein sequence ID" value="MBU8875024.1"/>
    <property type="molecule type" value="Genomic_DNA"/>
</dbReference>
<accession>A0ABS6IK95</accession>
<dbReference type="PIRSF" id="PIRSF000521">
    <property type="entry name" value="Transaminase_4ab_Lys_Orn"/>
    <property type="match status" value="1"/>
</dbReference>
<evidence type="ECO:0000256" key="2">
    <source>
        <dbReference type="RuleBase" id="RU003560"/>
    </source>
</evidence>
<evidence type="ECO:0000313" key="3">
    <source>
        <dbReference type="EMBL" id="MBU8875024.1"/>
    </source>
</evidence>
<keyword evidence="3" id="KW-0032">Aminotransferase</keyword>
<keyword evidence="2" id="KW-0663">Pyridoxal phosphate</keyword>
<evidence type="ECO:0000313" key="4">
    <source>
        <dbReference type="Proteomes" id="UP000727907"/>
    </source>
</evidence>
<proteinExistence type="inferred from homology"/>
<comment type="caution">
    <text evidence="3">The sequence shown here is derived from an EMBL/GenBank/DDBJ whole genome shotgun (WGS) entry which is preliminary data.</text>
</comment>
<organism evidence="3 4">
    <name type="scientific">Reyranella humidisoli</name>
    <dbReference type="NCBI Taxonomy" id="2849149"/>
    <lineage>
        <taxon>Bacteria</taxon>
        <taxon>Pseudomonadati</taxon>
        <taxon>Pseudomonadota</taxon>
        <taxon>Alphaproteobacteria</taxon>
        <taxon>Hyphomicrobiales</taxon>
        <taxon>Reyranellaceae</taxon>
        <taxon>Reyranella</taxon>
    </lineage>
</organism>
<dbReference type="GO" id="GO:0008483">
    <property type="term" value="F:transaminase activity"/>
    <property type="evidence" value="ECO:0007669"/>
    <property type="project" value="UniProtKB-KW"/>
</dbReference>
<dbReference type="PANTHER" id="PTHR45688">
    <property type="match status" value="1"/>
</dbReference>
<dbReference type="InterPro" id="IPR005814">
    <property type="entry name" value="Aminotrans_3"/>
</dbReference>
<gene>
    <name evidence="3" type="ORF">KQ910_14700</name>
</gene>
<comment type="similarity">
    <text evidence="1 2">Belongs to the class-III pyridoxal-phosphate-dependent aminotransferase family.</text>
</comment>
<evidence type="ECO:0000256" key="1">
    <source>
        <dbReference type="ARBA" id="ARBA00008954"/>
    </source>
</evidence>
<dbReference type="Pfam" id="PF00202">
    <property type="entry name" value="Aminotran_3"/>
    <property type="match status" value="1"/>
</dbReference>
<keyword evidence="4" id="KW-1185">Reference proteome</keyword>
<dbReference type="Proteomes" id="UP000727907">
    <property type="component" value="Unassembled WGS sequence"/>
</dbReference>
<dbReference type="RefSeq" id="WP_216961606.1">
    <property type="nucleotide sequence ID" value="NZ_JAHOPB010000001.1"/>
</dbReference>
<dbReference type="PANTHER" id="PTHR45688:SF13">
    <property type="entry name" value="ALANINE--GLYOXYLATE AMINOTRANSFERASE 2-LIKE"/>
    <property type="match status" value="1"/>
</dbReference>
<sequence length="433" mass="46865">MSRNADPEFWAKANAHLVRYGGAFSPLIAESAAGNYFTDADGRKILDFTSGQMSAILGHSHREIVEVARHYIGELDHLYSTILSRPVVELAALIARISPGKLDRVLLVSTGGESNEAALRMAKLVTGRHEIVAMSRSWHGVTGGAAAATYSSSRKGYGPPQPGALVLPAPDTYRSRFIDDRGVYDWRSELDFGFELIDRQSSGALAACIVEPILSSGGVLEPPEGWMAALAGKCRERDMHLIFDEAQTGLGRTGTLFACERDGVVPQYLTLSKTLGAGLPLAAMLTTPEIEDVAAERGFLFYTTHASDPLPAAVGLKVIEVILRDKFTEHAATLGKRLKDGLMALQQRYDCIGDVRGRGLLLGLDLVKDRRSRTPDPELAQTVARTCLELGMMTSTVRGGFGIFRIAPPLTVDEAEIDLGLEIFDRALTKALQ</sequence>
<protein>
    <submittedName>
        <fullName evidence="3">Aspartate aminotransferase family protein</fullName>
    </submittedName>
</protein>